<dbReference type="InterPro" id="IPR033469">
    <property type="entry name" value="CYTH-like_dom_sf"/>
</dbReference>
<dbReference type="PROSITE" id="PS51708">
    <property type="entry name" value="CHAD"/>
    <property type="match status" value="1"/>
</dbReference>
<proteinExistence type="predicted"/>
<sequence length="528" mass="59297">MQEIELKFLVPESRLKGLMRQAKVKSSQVTQLAAHYYDTPDQQLAQAGIGLRIRKEGDTWVQTIKAGGDGIAARLEHNAVLDDKQVQEMLHNNGLMPDLTIYAETPVVSALTNFKLEKLAKNLTRLYVTNVERTTRLLIEDNSDETDSCIEMAYDHGEIFHGTDDSQRKTIQEIEFELVSGDLDFLFTTAKTWCKRYKLCLSTVTKAENGGLLINGQNHSPAVGADLSQLDLNKDSSMPAFIRAAVHNCLLQILPNSSAIVAGSIDDEHVLQVSIGLERLQAALTAFDSFSDEINPDWLPILKQTANLLGNYYQLTHINTYIEPELQALGAPAVDWTTDIENIKITPINTLQANDFQLTLLELIAFTMSDPSIEPQTDKLALDKLAKILSKQYNKCLKADKETDEVSSTELGSDDVNVDMDISEDNQDEALLCDHLKALRYISEFSAPLLSKKKSKKKTKRWLKRLIKAHIALEQRNDDNQYQQFYALKSAKDTNALYGAGWFAAMLTDDPIYIETRLAKFKDSSTFW</sequence>
<evidence type="ECO:0000259" key="2">
    <source>
        <dbReference type="PROSITE" id="PS51708"/>
    </source>
</evidence>
<dbReference type="InterPro" id="IPR039013">
    <property type="entry name" value="YgiF"/>
</dbReference>
<comment type="caution">
    <text evidence="3">The sequence shown here is derived from an EMBL/GenBank/DDBJ whole genome shotgun (WGS) entry which is preliminary data.</text>
</comment>
<evidence type="ECO:0000259" key="1">
    <source>
        <dbReference type="PROSITE" id="PS51707"/>
    </source>
</evidence>
<dbReference type="AlphaFoldDB" id="A0A0T6DPJ4"/>
<name>A0A0T6DPJ4_9GAMM</name>
<feature type="domain" description="CYTH" evidence="1">
    <location>
        <begin position="1"/>
        <end position="177"/>
    </location>
</feature>
<dbReference type="Gene3D" id="2.40.320.10">
    <property type="entry name" value="Hypothetical Protein Pfu-838710-001"/>
    <property type="match status" value="1"/>
</dbReference>
<gene>
    <name evidence="3" type="ORF">AS194_12185</name>
</gene>
<protein>
    <submittedName>
        <fullName evidence="3">Adenylate cyclase</fullName>
    </submittedName>
</protein>
<evidence type="ECO:0000313" key="3">
    <source>
        <dbReference type="EMBL" id="KRU21446.1"/>
    </source>
</evidence>
<dbReference type="InterPro" id="IPR038186">
    <property type="entry name" value="CHAD_dom_sf"/>
</dbReference>
<accession>A0A0T6DPJ4</accession>
<dbReference type="EMBL" id="LNDJ01000115">
    <property type="protein sequence ID" value="KRU21446.1"/>
    <property type="molecule type" value="Genomic_DNA"/>
</dbReference>
<feature type="domain" description="CHAD" evidence="2">
    <location>
        <begin position="235"/>
        <end position="528"/>
    </location>
</feature>
<dbReference type="PANTHER" id="PTHR39569">
    <property type="entry name" value="INORGANIC TRIPHOSPHATASE"/>
    <property type="match status" value="1"/>
</dbReference>
<dbReference type="SMART" id="SM00880">
    <property type="entry name" value="CHAD"/>
    <property type="match status" value="1"/>
</dbReference>
<dbReference type="GO" id="GO:0050355">
    <property type="term" value="F:inorganic triphosphate phosphatase activity"/>
    <property type="evidence" value="ECO:0007669"/>
    <property type="project" value="InterPro"/>
</dbReference>
<organism evidence="3 4">
    <name type="scientific">Psychrobacter piscatorii</name>
    <dbReference type="NCBI Taxonomy" id="554343"/>
    <lineage>
        <taxon>Bacteria</taxon>
        <taxon>Pseudomonadati</taxon>
        <taxon>Pseudomonadota</taxon>
        <taxon>Gammaproteobacteria</taxon>
        <taxon>Moraxellales</taxon>
        <taxon>Moraxellaceae</taxon>
        <taxon>Psychrobacter</taxon>
    </lineage>
</organism>
<dbReference type="PANTHER" id="PTHR39569:SF1">
    <property type="entry name" value="INORGANIC TRIPHOSPHATASE"/>
    <property type="match status" value="1"/>
</dbReference>
<dbReference type="RefSeq" id="WP_058025741.1">
    <property type="nucleotide sequence ID" value="NZ_LNDJ01000115.1"/>
</dbReference>
<reference evidence="3 4" key="1">
    <citation type="submission" date="2015-11" db="EMBL/GenBank/DDBJ databases">
        <title>Permanent draft genome of Psychrobacter piscatorii LQ58.</title>
        <authorList>
            <person name="Zhou M."/>
            <person name="Dong B."/>
            <person name="Liu Q."/>
        </authorList>
    </citation>
    <scope>NUCLEOTIDE SEQUENCE [LARGE SCALE GENOMIC DNA]</scope>
    <source>
        <strain evidence="3 4">LQ58</strain>
    </source>
</reference>
<dbReference type="InterPro" id="IPR023577">
    <property type="entry name" value="CYTH_domain"/>
</dbReference>
<evidence type="ECO:0000313" key="4">
    <source>
        <dbReference type="Proteomes" id="UP000051202"/>
    </source>
</evidence>
<dbReference type="CDD" id="cd07756">
    <property type="entry name" value="CYTH-like_Pase_CHAD"/>
    <property type="match status" value="1"/>
</dbReference>
<dbReference type="STRING" id="554343.AS194_12185"/>
<dbReference type="PROSITE" id="PS51707">
    <property type="entry name" value="CYTH"/>
    <property type="match status" value="1"/>
</dbReference>
<keyword evidence="4" id="KW-1185">Reference proteome</keyword>
<dbReference type="Pfam" id="PF01928">
    <property type="entry name" value="CYTH"/>
    <property type="match status" value="1"/>
</dbReference>
<dbReference type="SUPFAM" id="SSF55154">
    <property type="entry name" value="CYTH-like phosphatases"/>
    <property type="match status" value="1"/>
</dbReference>
<dbReference type="GO" id="GO:0046872">
    <property type="term" value="F:metal ion binding"/>
    <property type="evidence" value="ECO:0007669"/>
    <property type="project" value="TreeGrafter"/>
</dbReference>
<dbReference type="SMART" id="SM01118">
    <property type="entry name" value="CYTH"/>
    <property type="match status" value="1"/>
</dbReference>
<dbReference type="Gene3D" id="1.40.20.10">
    <property type="entry name" value="CHAD domain"/>
    <property type="match status" value="1"/>
</dbReference>
<dbReference type="Pfam" id="PF05235">
    <property type="entry name" value="CHAD"/>
    <property type="match status" value="1"/>
</dbReference>
<dbReference type="InterPro" id="IPR007899">
    <property type="entry name" value="CHAD_dom"/>
</dbReference>
<dbReference type="Proteomes" id="UP000051202">
    <property type="component" value="Unassembled WGS sequence"/>
</dbReference>